<evidence type="ECO:0000256" key="2">
    <source>
        <dbReference type="ARBA" id="ARBA00034247"/>
    </source>
</evidence>
<feature type="domain" description="GGDEF" evidence="4">
    <location>
        <begin position="248"/>
        <end position="379"/>
    </location>
</feature>
<keyword evidence="3" id="KW-0472">Membrane</keyword>
<dbReference type="Gene3D" id="3.30.70.270">
    <property type="match status" value="1"/>
</dbReference>
<dbReference type="InterPro" id="IPR043128">
    <property type="entry name" value="Rev_trsase/Diguanyl_cyclase"/>
</dbReference>
<keyword evidence="5" id="KW-0808">Transferase</keyword>
<protein>
    <recommendedName>
        <fullName evidence="1">diguanylate cyclase</fullName>
        <ecNumber evidence="1">2.7.7.65</ecNumber>
    </recommendedName>
</protein>
<feature type="transmembrane region" description="Helical" evidence="3">
    <location>
        <begin position="6"/>
        <end position="29"/>
    </location>
</feature>
<evidence type="ECO:0000259" key="4">
    <source>
        <dbReference type="PROSITE" id="PS50887"/>
    </source>
</evidence>
<feature type="transmembrane region" description="Helical" evidence="3">
    <location>
        <begin position="118"/>
        <end position="139"/>
    </location>
</feature>
<evidence type="ECO:0000256" key="1">
    <source>
        <dbReference type="ARBA" id="ARBA00012528"/>
    </source>
</evidence>
<dbReference type="Proteomes" id="UP001630969">
    <property type="component" value="Unassembled WGS sequence"/>
</dbReference>
<dbReference type="InterPro" id="IPR050469">
    <property type="entry name" value="Diguanylate_Cyclase"/>
</dbReference>
<dbReference type="PANTHER" id="PTHR45138:SF9">
    <property type="entry name" value="DIGUANYLATE CYCLASE DGCM-RELATED"/>
    <property type="match status" value="1"/>
</dbReference>
<dbReference type="Pfam" id="PF00990">
    <property type="entry name" value="GGDEF"/>
    <property type="match status" value="1"/>
</dbReference>
<dbReference type="GO" id="GO:0052621">
    <property type="term" value="F:diguanylate cyclase activity"/>
    <property type="evidence" value="ECO:0007669"/>
    <property type="project" value="UniProtKB-EC"/>
</dbReference>
<proteinExistence type="predicted"/>
<organism evidence="5 6">
    <name type="scientific">Aeromonas bivalvium</name>
    <dbReference type="NCBI Taxonomy" id="440079"/>
    <lineage>
        <taxon>Bacteria</taxon>
        <taxon>Pseudomonadati</taxon>
        <taxon>Pseudomonadota</taxon>
        <taxon>Gammaproteobacteria</taxon>
        <taxon>Aeromonadales</taxon>
        <taxon>Aeromonadaceae</taxon>
        <taxon>Aeromonas</taxon>
    </lineage>
</organism>
<keyword evidence="3" id="KW-0812">Transmembrane</keyword>
<reference evidence="5 6" key="1">
    <citation type="submission" date="2024-09" db="EMBL/GenBank/DDBJ databases">
        <title>Aeromonas strains Genome sequencing and assembly.</title>
        <authorList>
            <person name="Hu X."/>
            <person name="Tang B."/>
        </authorList>
    </citation>
    <scope>NUCLEOTIDE SEQUENCE [LARGE SCALE GENOMIC DNA]</scope>
    <source>
        <strain evidence="5 6">NB23SCDHY001</strain>
    </source>
</reference>
<dbReference type="InterPro" id="IPR000160">
    <property type="entry name" value="GGDEF_dom"/>
</dbReference>
<evidence type="ECO:0000256" key="3">
    <source>
        <dbReference type="SAM" id="Phobius"/>
    </source>
</evidence>
<comment type="catalytic activity">
    <reaction evidence="2">
        <text>2 GTP = 3',3'-c-di-GMP + 2 diphosphate</text>
        <dbReference type="Rhea" id="RHEA:24898"/>
        <dbReference type="ChEBI" id="CHEBI:33019"/>
        <dbReference type="ChEBI" id="CHEBI:37565"/>
        <dbReference type="ChEBI" id="CHEBI:58805"/>
        <dbReference type="EC" id="2.7.7.65"/>
    </reaction>
</comment>
<feature type="transmembrane region" description="Helical" evidence="3">
    <location>
        <begin position="93"/>
        <end position="112"/>
    </location>
</feature>
<dbReference type="EC" id="2.7.7.65" evidence="1"/>
<dbReference type="SUPFAM" id="SSF55073">
    <property type="entry name" value="Nucleotide cyclase"/>
    <property type="match status" value="1"/>
</dbReference>
<evidence type="ECO:0000313" key="6">
    <source>
        <dbReference type="Proteomes" id="UP001630969"/>
    </source>
</evidence>
<keyword evidence="3" id="KW-1133">Transmembrane helix</keyword>
<gene>
    <name evidence="5" type="ORF">ACEUDJ_14835</name>
</gene>
<dbReference type="NCBIfam" id="TIGR00254">
    <property type="entry name" value="GGDEF"/>
    <property type="match status" value="1"/>
</dbReference>
<accession>A0ABW9GSL8</accession>
<keyword evidence="5" id="KW-0548">Nucleotidyltransferase</keyword>
<dbReference type="PANTHER" id="PTHR45138">
    <property type="entry name" value="REGULATORY COMPONENTS OF SENSORY TRANSDUCTION SYSTEM"/>
    <property type="match status" value="1"/>
</dbReference>
<dbReference type="CDD" id="cd01949">
    <property type="entry name" value="GGDEF"/>
    <property type="match status" value="1"/>
</dbReference>
<dbReference type="SMART" id="SM00267">
    <property type="entry name" value="GGDEF"/>
    <property type="match status" value="1"/>
</dbReference>
<feature type="transmembrane region" description="Helical" evidence="3">
    <location>
        <begin position="151"/>
        <end position="171"/>
    </location>
</feature>
<sequence>MNGIALSYLLLAAQMGLYAVLWTLTAWLVRSERLTCLLGAAYSLCWAAALVLFARRGVLDPWLCYTGADILVLCGFTLLWGRAYRFDRGRFPLLRWLTITLLAALLLAWVGPSLTQSHLRLLLLALFSGISGFLMICYSARPLSQQVGAPLSGLLSLLGLLAILVWGQRILMAQSLPLPSQDIPSQSHPNLVALLVVWLLTTGLQLGQFFMVVLRNTRKLNELSLRDSLTQLLNRRGFETHWQAQTDPQRALLLIDVDHFKQVNDHHGHDTGDRLLCHLAHLLQHHMGTPAILARVGGEEFAILLPGEDLANAHARAEYLRSQIAASPLVCELGILRITVSIGVASGRGSSLAELLKQADLALYLAKRRGRNCVACQQELAAQLN</sequence>
<dbReference type="PROSITE" id="PS50887">
    <property type="entry name" value="GGDEF"/>
    <property type="match status" value="1"/>
</dbReference>
<dbReference type="GeneID" id="97221399"/>
<dbReference type="EMBL" id="JBGXBU010000006">
    <property type="protein sequence ID" value="MFM4894133.1"/>
    <property type="molecule type" value="Genomic_DNA"/>
</dbReference>
<keyword evidence="6" id="KW-1185">Reference proteome</keyword>
<feature type="transmembrane region" description="Helical" evidence="3">
    <location>
        <begin position="191"/>
        <end position="214"/>
    </location>
</feature>
<evidence type="ECO:0000313" key="5">
    <source>
        <dbReference type="EMBL" id="MFM4894133.1"/>
    </source>
</evidence>
<dbReference type="InterPro" id="IPR029787">
    <property type="entry name" value="Nucleotide_cyclase"/>
</dbReference>
<comment type="caution">
    <text evidence="5">The sequence shown here is derived from an EMBL/GenBank/DDBJ whole genome shotgun (WGS) entry which is preliminary data.</text>
</comment>
<feature type="transmembrane region" description="Helical" evidence="3">
    <location>
        <begin position="36"/>
        <end position="56"/>
    </location>
</feature>
<feature type="transmembrane region" description="Helical" evidence="3">
    <location>
        <begin position="62"/>
        <end position="81"/>
    </location>
</feature>
<dbReference type="RefSeq" id="WP_408791106.1">
    <property type="nucleotide sequence ID" value="NZ_JBGXBU010000006.1"/>
</dbReference>
<name>A0ABW9GSL8_9GAMM</name>